<evidence type="ECO:0000256" key="6">
    <source>
        <dbReference type="ARBA" id="ARBA00024536"/>
    </source>
</evidence>
<evidence type="ECO:0000256" key="2">
    <source>
        <dbReference type="ARBA" id="ARBA00023004"/>
    </source>
</evidence>
<keyword evidence="4 7" id="KW-0456">Lyase</keyword>
<dbReference type="CDD" id="cd00419">
    <property type="entry name" value="Ferrochelatase_C"/>
    <property type="match status" value="1"/>
</dbReference>
<dbReference type="AlphaFoldDB" id="A0A0U4C144"/>
<comment type="similarity">
    <text evidence="7 8">Belongs to the ferrochelatase family.</text>
</comment>
<dbReference type="Gene3D" id="3.40.50.1400">
    <property type="match status" value="2"/>
</dbReference>
<sequence>MDVRPFDALLYVSFGGPEKPDDVVPFLENVTVGKGIPRERLEEVGEHYFLFGGRSPINDLNRQVIAALEGELASRDVDLPVYWGNRNWDPYLRDALEQMVADGVRHAAYFLTSAYSSYSGCRQYRENLADATEGLDIELSRLRLPFNHPGFVAPFVEHTRAALADAPDDTHVVFVTHSIPDAMNDASGGPGVGAYRDQHLETARLVMAGLEPRHQGLPWELVYCSRSGSPRTPWLEPDVNDHLEKLAADGVTSVVVVPIGFVSDHMEVVYDLDTEAKATAEELGLRFVRVPTPGSHPAFVAMITDLLQERAAADRGEDPTPATIGSCGANPWVCVPNCCANLRGDRPAHA</sequence>
<keyword evidence="2 7" id="KW-0408">Iron</keyword>
<dbReference type="RefSeq" id="WP_067857105.1">
    <property type="nucleotide sequence ID" value="NZ_CP011502.1"/>
</dbReference>
<name>A0A0U4C144_9ACTN</name>
<dbReference type="GO" id="GO:0006783">
    <property type="term" value="P:heme biosynthetic process"/>
    <property type="evidence" value="ECO:0007669"/>
    <property type="project" value="UniProtKB-UniRule"/>
</dbReference>
<comment type="catalytic activity">
    <reaction evidence="6">
        <text>Fe-coproporphyrin III + 2 H(+) = coproporphyrin III + Fe(2+)</text>
        <dbReference type="Rhea" id="RHEA:49572"/>
        <dbReference type="ChEBI" id="CHEBI:15378"/>
        <dbReference type="ChEBI" id="CHEBI:29033"/>
        <dbReference type="ChEBI" id="CHEBI:68438"/>
        <dbReference type="ChEBI" id="CHEBI:131725"/>
        <dbReference type="EC" id="4.99.1.9"/>
    </reaction>
    <physiologicalReaction direction="right-to-left" evidence="6">
        <dbReference type="Rhea" id="RHEA:49574"/>
    </physiologicalReaction>
</comment>
<feature type="binding site" evidence="7">
    <location>
        <position position="267"/>
    </location>
    <ligand>
        <name>Fe(2+)</name>
        <dbReference type="ChEBI" id="CHEBI:29033"/>
    </ligand>
</feature>
<keyword evidence="5 7" id="KW-0627">Porphyrin biosynthesis</keyword>
<dbReference type="STRING" id="2041.AERYTH_08270"/>
<keyword evidence="10" id="KW-1185">Reference proteome</keyword>
<evidence type="ECO:0000256" key="5">
    <source>
        <dbReference type="ARBA" id="ARBA00023244"/>
    </source>
</evidence>
<dbReference type="PATRIC" id="fig|2041.4.peg.1735"/>
<evidence type="ECO:0000256" key="7">
    <source>
        <dbReference type="HAMAP-Rule" id="MF_00323"/>
    </source>
</evidence>
<dbReference type="PANTHER" id="PTHR11108:SF1">
    <property type="entry name" value="FERROCHELATASE, MITOCHONDRIAL"/>
    <property type="match status" value="1"/>
</dbReference>
<gene>
    <name evidence="7" type="primary">cpfC</name>
    <name evidence="9" type="ORF">AERYTH_08270</name>
</gene>
<dbReference type="EMBL" id="CP011502">
    <property type="protein sequence ID" value="ALX04687.1"/>
    <property type="molecule type" value="Genomic_DNA"/>
</dbReference>
<evidence type="ECO:0000256" key="4">
    <source>
        <dbReference type="ARBA" id="ARBA00023239"/>
    </source>
</evidence>
<accession>A0A0U4C144</accession>
<dbReference type="EC" id="4.99.1.9" evidence="7"/>
<keyword evidence="7" id="KW-0963">Cytoplasm</keyword>
<dbReference type="GO" id="GO:0004325">
    <property type="term" value="F:ferrochelatase activity"/>
    <property type="evidence" value="ECO:0007669"/>
    <property type="project" value="UniProtKB-UniRule"/>
</dbReference>
<dbReference type="KEGG" id="aer:AERYTH_08270"/>
<dbReference type="CDD" id="cd03411">
    <property type="entry name" value="Ferrochelatase_N"/>
    <property type="match status" value="1"/>
</dbReference>
<dbReference type="NCBIfam" id="NF000689">
    <property type="entry name" value="PRK00035.2-1"/>
    <property type="match status" value="1"/>
</dbReference>
<evidence type="ECO:0000313" key="9">
    <source>
        <dbReference type="EMBL" id="ALX04687.1"/>
    </source>
</evidence>
<dbReference type="GO" id="GO:0005737">
    <property type="term" value="C:cytoplasm"/>
    <property type="evidence" value="ECO:0007669"/>
    <property type="project" value="UniProtKB-SubCell"/>
</dbReference>
<proteinExistence type="inferred from homology"/>
<comment type="caution">
    <text evidence="7">Lacks conserved residue(s) required for the propagation of feature annotation.</text>
</comment>
<evidence type="ECO:0000256" key="8">
    <source>
        <dbReference type="RuleBase" id="RU004185"/>
    </source>
</evidence>
<comment type="subcellular location">
    <subcellularLocation>
        <location evidence="7">Cytoplasm</location>
    </subcellularLocation>
</comment>
<feature type="binding site" evidence="7">
    <location>
        <position position="55"/>
    </location>
    <ligand>
        <name>Fe-coproporphyrin III</name>
        <dbReference type="ChEBI" id="CHEBI:68438"/>
    </ligand>
</feature>
<feature type="binding site" evidence="7">
    <location>
        <position position="124"/>
    </location>
    <ligand>
        <name>Fe-coproporphyrin III</name>
        <dbReference type="ChEBI" id="CHEBI:68438"/>
    </ligand>
</feature>
<feature type="binding site" evidence="7">
    <location>
        <position position="177"/>
    </location>
    <ligand>
        <name>Fe(2+)</name>
        <dbReference type="ChEBI" id="CHEBI:29033"/>
    </ligand>
</feature>
<dbReference type="GO" id="GO:0046872">
    <property type="term" value="F:metal ion binding"/>
    <property type="evidence" value="ECO:0007669"/>
    <property type="project" value="UniProtKB-KW"/>
</dbReference>
<dbReference type="Proteomes" id="UP000067689">
    <property type="component" value="Chromosome"/>
</dbReference>
<keyword evidence="7" id="KW-0479">Metal-binding</keyword>
<reference evidence="9 10" key="1">
    <citation type="journal article" date="1991" name="Int. J. Syst. Bacteriol.">
        <title>Description of the erythromycin-producing bacterium Arthrobacter sp. strain NRRL B-3381 as Aeromicrobium erythreum gen. nov., sp. nov.</title>
        <authorList>
            <person name="Miller E.S."/>
            <person name="Woese C.R."/>
            <person name="Brenner S."/>
        </authorList>
    </citation>
    <scope>NUCLEOTIDE SEQUENCE [LARGE SCALE GENOMIC DNA]</scope>
    <source>
        <strain evidence="9 10">AR18</strain>
    </source>
</reference>
<keyword evidence="3 7" id="KW-0350">Heme biosynthesis</keyword>
<dbReference type="InterPro" id="IPR001015">
    <property type="entry name" value="Ferrochelatase"/>
</dbReference>
<dbReference type="PANTHER" id="PTHR11108">
    <property type="entry name" value="FERROCHELATASE"/>
    <property type="match status" value="1"/>
</dbReference>
<evidence type="ECO:0000256" key="1">
    <source>
        <dbReference type="ARBA" id="ARBA00004744"/>
    </source>
</evidence>
<protein>
    <recommendedName>
        <fullName evidence="7">Coproporphyrin III ferrochelatase</fullName>
        <ecNumber evidence="7">4.99.1.9</ecNumber>
    </recommendedName>
</protein>
<dbReference type="NCBIfam" id="TIGR00109">
    <property type="entry name" value="hemH"/>
    <property type="match status" value="1"/>
</dbReference>
<dbReference type="InterPro" id="IPR033659">
    <property type="entry name" value="Ferrochelatase_N"/>
</dbReference>
<dbReference type="HAMAP" id="MF_00323">
    <property type="entry name" value="Ferrochelatase"/>
    <property type="match status" value="1"/>
</dbReference>
<comment type="pathway">
    <text evidence="1 7">Porphyrin-containing compound metabolism; protoheme biosynthesis.</text>
</comment>
<comment type="function">
    <text evidence="7">Involved in coproporphyrin-dependent heme b biosynthesis. Catalyzes the insertion of ferrous iron into coproporphyrin III to form Fe-coproporphyrin III.</text>
</comment>
<dbReference type="OrthoDB" id="9776380at2"/>
<dbReference type="UniPathway" id="UPA00252"/>
<organism evidence="9 10">
    <name type="scientific">Aeromicrobium erythreum</name>
    <dbReference type="NCBI Taxonomy" id="2041"/>
    <lineage>
        <taxon>Bacteria</taxon>
        <taxon>Bacillati</taxon>
        <taxon>Actinomycetota</taxon>
        <taxon>Actinomycetes</taxon>
        <taxon>Propionibacteriales</taxon>
        <taxon>Nocardioidaceae</taxon>
        <taxon>Aeromicrobium</taxon>
    </lineage>
</organism>
<evidence type="ECO:0000256" key="3">
    <source>
        <dbReference type="ARBA" id="ARBA00023133"/>
    </source>
</evidence>
<dbReference type="SUPFAM" id="SSF53800">
    <property type="entry name" value="Chelatase"/>
    <property type="match status" value="1"/>
</dbReference>
<evidence type="ECO:0000313" key="10">
    <source>
        <dbReference type="Proteomes" id="UP000067689"/>
    </source>
</evidence>
<dbReference type="InterPro" id="IPR033644">
    <property type="entry name" value="Ferrochelatase_C"/>
</dbReference>
<dbReference type="Pfam" id="PF00762">
    <property type="entry name" value="Ferrochelatase"/>
    <property type="match status" value="1"/>
</dbReference>